<feature type="compositionally biased region" description="Basic and acidic residues" evidence="1">
    <location>
        <begin position="59"/>
        <end position="70"/>
    </location>
</feature>
<evidence type="ECO:0000256" key="1">
    <source>
        <dbReference type="SAM" id="MobiDB-lite"/>
    </source>
</evidence>
<feature type="region of interest" description="Disordered" evidence="1">
    <location>
        <begin position="19"/>
        <end position="76"/>
    </location>
</feature>
<protein>
    <submittedName>
        <fullName evidence="3">C2 NT-type domain-containing protein</fullName>
    </submittedName>
</protein>
<accession>A0A0N5ABL6</accession>
<evidence type="ECO:0000313" key="2">
    <source>
        <dbReference type="Proteomes" id="UP000046393"/>
    </source>
</evidence>
<evidence type="ECO:0000313" key="3">
    <source>
        <dbReference type="WBParaSite" id="SMUV_0000154201-mRNA-1"/>
    </source>
</evidence>
<dbReference type="Proteomes" id="UP000046393">
    <property type="component" value="Unplaced"/>
</dbReference>
<proteinExistence type="predicted"/>
<organism evidence="2 3">
    <name type="scientific">Syphacia muris</name>
    <dbReference type="NCBI Taxonomy" id="451379"/>
    <lineage>
        <taxon>Eukaryota</taxon>
        <taxon>Metazoa</taxon>
        <taxon>Ecdysozoa</taxon>
        <taxon>Nematoda</taxon>
        <taxon>Chromadorea</taxon>
        <taxon>Rhabditida</taxon>
        <taxon>Spirurina</taxon>
        <taxon>Oxyuridomorpha</taxon>
        <taxon>Oxyuroidea</taxon>
        <taxon>Oxyuridae</taxon>
        <taxon>Syphacia</taxon>
    </lineage>
</organism>
<dbReference type="WBParaSite" id="SMUV_0000154201-mRNA-1">
    <property type="protein sequence ID" value="SMUV_0000154201-mRNA-1"/>
    <property type="gene ID" value="SMUV_0000154201"/>
</dbReference>
<sequence length="176" mass="19618">MRNLLKEESQLLEELRSKVEVAARENPDDSISSDTRDHHEVKERSESNLGKAKSNNKAGDAKDTNPEAEGKGGSVRAMYPSVRERTFLCVRVTLVNPDDFNIKKSPVVEGVLTFGSKHTKSLKTTQTYVTILTKLGPDVIEVKILKDLSDSLSSVEIEDGKQVNEETRTTRNFGRD</sequence>
<feature type="compositionally biased region" description="Basic and acidic residues" evidence="1">
    <location>
        <begin position="34"/>
        <end position="46"/>
    </location>
</feature>
<name>A0A0N5ABL6_9BILA</name>
<keyword evidence="2" id="KW-1185">Reference proteome</keyword>
<reference evidence="3" key="1">
    <citation type="submission" date="2017-02" db="UniProtKB">
        <authorList>
            <consortium name="WormBaseParasite"/>
        </authorList>
    </citation>
    <scope>IDENTIFICATION</scope>
</reference>
<dbReference type="AlphaFoldDB" id="A0A0N5ABL6"/>